<dbReference type="InterPro" id="IPR036188">
    <property type="entry name" value="FAD/NAD-bd_sf"/>
</dbReference>
<dbReference type="InterPro" id="IPR004792">
    <property type="entry name" value="BaiN-like"/>
</dbReference>
<dbReference type="NCBIfam" id="TIGR00275">
    <property type="entry name" value="aminoacetone oxidase family FAD-binding enzyme"/>
    <property type="match status" value="1"/>
</dbReference>
<dbReference type="SUPFAM" id="SSF160996">
    <property type="entry name" value="HI0933 insert domain-like"/>
    <property type="match status" value="1"/>
</dbReference>
<gene>
    <name evidence="6" type="ORF">C8D82_10647</name>
</gene>
<keyword evidence="3" id="KW-0274">FAD</keyword>
<evidence type="ECO:0000313" key="7">
    <source>
        <dbReference type="Proteomes" id="UP000245959"/>
    </source>
</evidence>
<evidence type="ECO:0000259" key="4">
    <source>
        <dbReference type="Pfam" id="PF03486"/>
    </source>
</evidence>
<proteinExistence type="predicted"/>
<dbReference type="Pfam" id="PF03486">
    <property type="entry name" value="HI0933_like"/>
    <property type="match status" value="1"/>
</dbReference>
<dbReference type="AlphaFoldDB" id="A0A2U1B793"/>
<sequence length="409" mass="43269">MGRMLSFDLAVIGGGPAGLMAACTAAERGRTVVVLEYLPSPGRKLLTSGAGKCNLTNVLEPDEMAARFACNAHRILPALRALPPSALRRWFARRGVPTGCKDGFHYFPVSERARDVLEALLAEAQRHGVRFYSGSPVRELLLDGGAVAGVRTDSLEIRAPRVLVATGGNGYPALGGRGSGYELARQAGHAVLTPVPALVGLRTAERWPAELAGLVLEDAAVRLGPKASGRGELLFTHTGVSGPAVLDLSGRINRRLLTEKQLTLSVNLIAERDAEFWKRELLQWSRSDGRKQLGTLLARHFSRQLAERLCGISGNCAGLRAAGVPVGVRDSLIANLTKLPLAVTGSDGWEKAMATDGGVPLDEINPRTMASRLCAGLYFAGEVLAVGAPCGGYNLQWAFSSGFTAGSNS</sequence>
<dbReference type="InterPro" id="IPR057661">
    <property type="entry name" value="RsdA/BaiN/AoA(So)_Rossmann"/>
</dbReference>
<dbReference type="SUPFAM" id="SSF51905">
    <property type="entry name" value="FAD/NAD(P)-binding domain"/>
    <property type="match status" value="1"/>
</dbReference>
<dbReference type="PANTHER" id="PTHR42887">
    <property type="entry name" value="OS12G0638800 PROTEIN"/>
    <property type="match status" value="1"/>
</dbReference>
<organism evidence="6 7">
    <name type="scientific">Victivallis vadensis</name>
    <dbReference type="NCBI Taxonomy" id="172901"/>
    <lineage>
        <taxon>Bacteria</taxon>
        <taxon>Pseudomonadati</taxon>
        <taxon>Lentisphaerota</taxon>
        <taxon>Lentisphaeria</taxon>
        <taxon>Victivallales</taxon>
        <taxon>Victivallaceae</taxon>
        <taxon>Victivallis</taxon>
    </lineage>
</organism>
<evidence type="ECO:0000256" key="3">
    <source>
        <dbReference type="ARBA" id="ARBA00022827"/>
    </source>
</evidence>
<dbReference type="Pfam" id="PF22780">
    <property type="entry name" value="HI0933_like_1st"/>
    <property type="match status" value="1"/>
</dbReference>
<dbReference type="OrthoDB" id="9773233at2"/>
<accession>A0A2U1B793</accession>
<feature type="domain" description="RsdA/BaiN/AoA(So)-like insert" evidence="5">
    <location>
        <begin position="195"/>
        <end position="353"/>
    </location>
</feature>
<protein>
    <submittedName>
        <fullName evidence="6">Uncharacterized protein</fullName>
    </submittedName>
</protein>
<dbReference type="PANTHER" id="PTHR42887:SF2">
    <property type="entry name" value="OS12G0638800 PROTEIN"/>
    <property type="match status" value="1"/>
</dbReference>
<evidence type="ECO:0000259" key="5">
    <source>
        <dbReference type="Pfam" id="PF22780"/>
    </source>
</evidence>
<name>A0A2U1B793_9BACT</name>
<dbReference type="PROSITE" id="PS51257">
    <property type="entry name" value="PROKAR_LIPOPROTEIN"/>
    <property type="match status" value="1"/>
</dbReference>
<comment type="cofactor">
    <cofactor evidence="1">
        <name>FAD</name>
        <dbReference type="ChEBI" id="CHEBI:57692"/>
    </cofactor>
</comment>
<dbReference type="EMBL" id="QEKH01000006">
    <property type="protein sequence ID" value="PVY44530.1"/>
    <property type="molecule type" value="Genomic_DNA"/>
</dbReference>
<comment type="caution">
    <text evidence="6">The sequence shown here is derived from an EMBL/GenBank/DDBJ whole genome shotgun (WGS) entry which is preliminary data.</text>
</comment>
<evidence type="ECO:0000313" key="6">
    <source>
        <dbReference type="EMBL" id="PVY44530.1"/>
    </source>
</evidence>
<dbReference type="Proteomes" id="UP000245959">
    <property type="component" value="Unassembled WGS sequence"/>
</dbReference>
<feature type="domain" description="RsdA/BaiN/AoA(So)-like Rossmann fold-like" evidence="4">
    <location>
        <begin position="8"/>
        <end position="407"/>
    </location>
</feature>
<evidence type="ECO:0000256" key="1">
    <source>
        <dbReference type="ARBA" id="ARBA00001974"/>
    </source>
</evidence>
<evidence type="ECO:0000256" key="2">
    <source>
        <dbReference type="ARBA" id="ARBA00022630"/>
    </source>
</evidence>
<dbReference type="Gene3D" id="2.40.30.10">
    <property type="entry name" value="Translation factors"/>
    <property type="match status" value="1"/>
</dbReference>
<keyword evidence="7" id="KW-1185">Reference proteome</keyword>
<reference evidence="6 7" key="1">
    <citation type="submission" date="2018-04" db="EMBL/GenBank/DDBJ databases">
        <title>Genomic Encyclopedia of Type Strains, Phase IV (KMG-IV): sequencing the most valuable type-strain genomes for metagenomic binning, comparative biology and taxonomic classification.</title>
        <authorList>
            <person name="Goeker M."/>
        </authorList>
    </citation>
    <scope>NUCLEOTIDE SEQUENCE [LARGE SCALE GENOMIC DNA]</scope>
    <source>
        <strain evidence="6 7">DSM 14823</strain>
    </source>
</reference>
<dbReference type="Gene3D" id="1.10.8.260">
    <property type="entry name" value="HI0933 insert domain-like"/>
    <property type="match status" value="1"/>
</dbReference>
<dbReference type="PRINTS" id="PR00411">
    <property type="entry name" value="PNDRDTASEI"/>
</dbReference>
<dbReference type="Gene3D" id="3.50.50.60">
    <property type="entry name" value="FAD/NAD(P)-binding domain"/>
    <property type="match status" value="1"/>
</dbReference>
<dbReference type="InterPro" id="IPR055178">
    <property type="entry name" value="RsdA/BaiN/AoA(So)-like_dom"/>
</dbReference>
<dbReference type="RefSeq" id="WP_116883165.1">
    <property type="nucleotide sequence ID" value="NZ_CABMMC010000005.1"/>
</dbReference>
<keyword evidence="2" id="KW-0285">Flavoprotein</keyword>
<dbReference type="GeneID" id="78294483"/>
<dbReference type="InterPro" id="IPR023166">
    <property type="entry name" value="BaiN-like_dom_sf"/>
</dbReference>
<dbReference type="PRINTS" id="PR00368">
    <property type="entry name" value="FADPNR"/>
</dbReference>